<dbReference type="CDD" id="cd07993">
    <property type="entry name" value="LPLAT_DHAPAT-like"/>
    <property type="match status" value="1"/>
</dbReference>
<reference evidence="7 8" key="1">
    <citation type="journal article" date="2013" name="PLoS Genet.">
        <title>Distinctive expansion of potential virulence genes in the genome of the oomycete fish pathogen Saprolegnia parasitica.</title>
        <authorList>
            <person name="Jiang R.H."/>
            <person name="de Bruijn I."/>
            <person name="Haas B.J."/>
            <person name="Belmonte R."/>
            <person name="Lobach L."/>
            <person name="Christie J."/>
            <person name="van den Ackerveken G."/>
            <person name="Bottin A."/>
            <person name="Bulone V."/>
            <person name="Diaz-Moreno S.M."/>
            <person name="Dumas B."/>
            <person name="Fan L."/>
            <person name="Gaulin E."/>
            <person name="Govers F."/>
            <person name="Grenville-Briggs L.J."/>
            <person name="Horner N.R."/>
            <person name="Levin J.Z."/>
            <person name="Mammella M."/>
            <person name="Meijer H.J."/>
            <person name="Morris P."/>
            <person name="Nusbaum C."/>
            <person name="Oome S."/>
            <person name="Phillips A.J."/>
            <person name="van Rooyen D."/>
            <person name="Rzeszutek E."/>
            <person name="Saraiva M."/>
            <person name="Secombes C.J."/>
            <person name="Seidl M.F."/>
            <person name="Snel B."/>
            <person name="Stassen J.H."/>
            <person name="Sykes S."/>
            <person name="Tripathy S."/>
            <person name="van den Berg H."/>
            <person name="Vega-Arreguin J.C."/>
            <person name="Wawra S."/>
            <person name="Young S.K."/>
            <person name="Zeng Q."/>
            <person name="Dieguez-Uribeondo J."/>
            <person name="Russ C."/>
            <person name="Tyler B.M."/>
            <person name="van West P."/>
        </authorList>
    </citation>
    <scope>NUCLEOTIDE SEQUENCE [LARGE SCALE GENOMIC DNA]</scope>
    <source>
        <strain evidence="7 8">CBS 223.65</strain>
    </source>
</reference>
<name>A0A067CGB2_SAPPC</name>
<dbReference type="InterPro" id="IPR045520">
    <property type="entry name" value="GPAT/DHAPAT_C"/>
</dbReference>
<dbReference type="GO" id="GO:0019432">
    <property type="term" value="P:triglyceride biosynthetic process"/>
    <property type="evidence" value="ECO:0007669"/>
    <property type="project" value="TreeGrafter"/>
</dbReference>
<dbReference type="Pfam" id="PF19277">
    <property type="entry name" value="GPAT_C"/>
    <property type="match status" value="1"/>
</dbReference>
<evidence type="ECO:0000256" key="3">
    <source>
        <dbReference type="ARBA" id="ARBA00022679"/>
    </source>
</evidence>
<dbReference type="GO" id="GO:0006631">
    <property type="term" value="P:fatty acid metabolic process"/>
    <property type="evidence" value="ECO:0007669"/>
    <property type="project" value="TreeGrafter"/>
</dbReference>
<protein>
    <recommendedName>
        <fullName evidence="6">Phospholipid/glycerol acyltransferase domain-containing protein</fullName>
    </recommendedName>
</protein>
<dbReference type="Gene3D" id="3.40.50.720">
    <property type="entry name" value="NAD(P)-binding Rossmann-like Domain"/>
    <property type="match status" value="1"/>
</dbReference>
<evidence type="ECO:0000259" key="6">
    <source>
        <dbReference type="SMART" id="SM00563"/>
    </source>
</evidence>
<dbReference type="Pfam" id="PF01553">
    <property type="entry name" value="Acyltransferase"/>
    <property type="match status" value="1"/>
</dbReference>
<dbReference type="InterPro" id="IPR013120">
    <property type="entry name" value="FAR_NAD-bd"/>
</dbReference>
<dbReference type="InterPro" id="IPR002123">
    <property type="entry name" value="Plipid/glycerol_acylTrfase"/>
</dbReference>
<dbReference type="GO" id="GO:0012505">
    <property type="term" value="C:endomembrane system"/>
    <property type="evidence" value="ECO:0007669"/>
    <property type="project" value="UniProtKB-SubCell"/>
</dbReference>
<sequence length="1180" mass="131967">MEDFYAGKGLFLTGGTGFIGKVVIEKLLRCTPDIDKIYVLVRPKKGRSAADRLESDVISSAIFNRLRSERSDFDTFVRSKLHGIAGDINSASLGMSPEDAALLIEKVNVVVHSAASVSFNEPLDVAVEMNCLGAMYMLNFGKRMKNVVSYVHVSTAYVNSNQRNCTLEEKLYPLDFDPEAAIAAVTSAASPTEIEKLHLNLIGTYPNTYTLTKSMAEHMIMKHRAHLPVVIFRPTIVGAAWKEPVPGWVDQIAAAGAIFLAAGMGILTILPGNPRSVADIVPVDFVVNGILVSGFARSKQPASAPPLVVHSGTSDPRGNQLRWRVPIGTLSAYFEQNPPEKALAPYKFSMHSSHQLFQLHWFFKYALPSSVYSTVANASGNPHHMKQASRLWTLTWRARQLVELFKPFTENQWVFSSDNLLRFASMPDFATDAWFVNPREIVWERYLFNYCVGLKKWILHEDIVDVDIEGTQHTEMALNTDRILEWDPDHHAISFPGLLPDVSWAFTSSRKPGYTKSGIWGRFMGLTGWREGMHHEASHVPRVPADSIASIRNLILESPSVREAIAAKAAANPKLSRREIEAEALSILNRMASNIDYSAARKAGWLLRKVWRHMYDKIVVDEAGLEAIRNLVKAREGPLVLIPTHRSYMDFLMMTYLSLRTTSRFRLCSRAKTFSIWAISDLLRKGGAFFIRRSFKNDPLYSAIFTEYTQYLLGKGHTVEFFLEGTRSRSGKQLRPQFGMLSTIVKSFESGRVKNIHIVPVTIDYDKPVELGVHQKEMLGEGKIKESLGALLKSAHVLRKDFGSISVQFAPAIHVKEFVAAHAKADVRDPVTNEPISLVTDLAYAVTESLVQKATCTPTHLVATILLLFRNGISKEQLVGQTDWLRSQIVQRGGRVLSCQGRSRVAIVERALALLEEFVVWRRKDLVEPAITNRDQYQNMIGLGYYRNKVLHWFNEEGVLACAYQALAANASSEGVPTKALLDSAVFVHEMLSIEFVSKYYADGRAVLKKTLARMEERGIFASTAGTMTLTPTSQSIQTLLCAAIWPFIDSYWVAVTSLFVLKSGDGMTPSDLVRRMQWLAETMYHERIIAHYESCSLETLQNALAILERWSVVHMVQEPAKTRGATPRTLVLLTQRYHDGKELDVLARRLATFRKVPLGGPKSMDIADLLAEIPGLAKL</sequence>
<comment type="similarity">
    <text evidence="2">Belongs to the GPAT/DAPAT family.</text>
</comment>
<evidence type="ECO:0000256" key="5">
    <source>
        <dbReference type="ARBA" id="ARBA00023315"/>
    </source>
</evidence>
<dbReference type="InterPro" id="IPR041728">
    <property type="entry name" value="GPAT/DHAPAT_LPLAT"/>
</dbReference>
<dbReference type="CDD" id="cd05236">
    <property type="entry name" value="FAR-N_SDR_e"/>
    <property type="match status" value="1"/>
</dbReference>
<keyword evidence="8" id="KW-1185">Reference proteome</keyword>
<dbReference type="SUPFAM" id="SSF51735">
    <property type="entry name" value="NAD(P)-binding Rossmann-fold domains"/>
    <property type="match status" value="1"/>
</dbReference>
<dbReference type="GO" id="GO:0006072">
    <property type="term" value="P:glycerol-3-phosphate metabolic process"/>
    <property type="evidence" value="ECO:0007669"/>
    <property type="project" value="TreeGrafter"/>
</dbReference>
<keyword evidence="4" id="KW-0472">Membrane</keyword>
<dbReference type="AlphaFoldDB" id="A0A067CGB2"/>
<dbReference type="GO" id="GO:0004366">
    <property type="term" value="F:glycerol-3-phosphate O-acyltransferase activity"/>
    <property type="evidence" value="ECO:0007669"/>
    <property type="project" value="TreeGrafter"/>
</dbReference>
<keyword evidence="3" id="KW-0808">Transferase</keyword>
<evidence type="ECO:0000313" key="8">
    <source>
        <dbReference type="Proteomes" id="UP000030745"/>
    </source>
</evidence>
<dbReference type="GO" id="GO:0031966">
    <property type="term" value="C:mitochondrial membrane"/>
    <property type="evidence" value="ECO:0007669"/>
    <property type="project" value="TreeGrafter"/>
</dbReference>
<dbReference type="CDD" id="cd09071">
    <property type="entry name" value="FAR_C"/>
    <property type="match status" value="1"/>
</dbReference>
<dbReference type="SMART" id="SM00563">
    <property type="entry name" value="PlsC"/>
    <property type="match status" value="1"/>
</dbReference>
<dbReference type="PANTHER" id="PTHR12563">
    <property type="entry name" value="GLYCEROL-3-PHOSPHATE ACYLTRANSFERASE"/>
    <property type="match status" value="1"/>
</dbReference>
<dbReference type="InterPro" id="IPR022284">
    <property type="entry name" value="GPAT/DHAPAT"/>
</dbReference>
<proteinExistence type="inferred from homology"/>
<accession>A0A067CGB2</accession>
<dbReference type="RefSeq" id="XP_012203420.1">
    <property type="nucleotide sequence ID" value="XM_012348030.1"/>
</dbReference>
<gene>
    <name evidence="7" type="ORF">SPRG_08800</name>
</gene>
<dbReference type="STRING" id="695850.A0A067CGB2"/>
<evidence type="ECO:0000256" key="1">
    <source>
        <dbReference type="ARBA" id="ARBA00004184"/>
    </source>
</evidence>
<dbReference type="SUPFAM" id="SSF69593">
    <property type="entry name" value="Glycerol-3-phosphate (1)-acyltransferase"/>
    <property type="match status" value="1"/>
</dbReference>
<dbReference type="InterPro" id="IPR036291">
    <property type="entry name" value="NAD(P)-bd_dom_sf"/>
</dbReference>
<dbReference type="Pfam" id="PF03015">
    <property type="entry name" value="Sterile"/>
    <property type="match status" value="1"/>
</dbReference>
<dbReference type="GO" id="GO:0008654">
    <property type="term" value="P:phospholipid biosynthetic process"/>
    <property type="evidence" value="ECO:0007669"/>
    <property type="project" value="TreeGrafter"/>
</dbReference>
<dbReference type="OMA" id="WDPDHHA"/>
<dbReference type="EMBL" id="KK583228">
    <property type="protein sequence ID" value="KDO25857.1"/>
    <property type="molecule type" value="Genomic_DNA"/>
</dbReference>
<evidence type="ECO:0000256" key="2">
    <source>
        <dbReference type="ARBA" id="ARBA00007937"/>
    </source>
</evidence>
<dbReference type="OrthoDB" id="429813at2759"/>
<feature type="domain" description="Phospholipid/glycerol acyltransferase" evidence="6">
    <location>
        <begin position="639"/>
        <end position="766"/>
    </location>
</feature>
<dbReference type="Proteomes" id="UP000030745">
    <property type="component" value="Unassembled WGS sequence"/>
</dbReference>
<dbReference type="GeneID" id="24131006"/>
<dbReference type="PANTHER" id="PTHR12563:SF17">
    <property type="entry name" value="DIHYDROXYACETONE PHOSPHATE ACYLTRANSFERASE"/>
    <property type="match status" value="1"/>
</dbReference>
<evidence type="ECO:0000256" key="4">
    <source>
        <dbReference type="ARBA" id="ARBA00023136"/>
    </source>
</evidence>
<organism evidence="7 8">
    <name type="scientific">Saprolegnia parasitica (strain CBS 223.65)</name>
    <dbReference type="NCBI Taxonomy" id="695850"/>
    <lineage>
        <taxon>Eukaryota</taxon>
        <taxon>Sar</taxon>
        <taxon>Stramenopiles</taxon>
        <taxon>Oomycota</taxon>
        <taxon>Saprolegniomycetes</taxon>
        <taxon>Saprolegniales</taxon>
        <taxon>Saprolegniaceae</taxon>
        <taxon>Saprolegnia</taxon>
    </lineage>
</organism>
<dbReference type="Pfam" id="PF07993">
    <property type="entry name" value="NAD_binding_4"/>
    <property type="match status" value="1"/>
</dbReference>
<evidence type="ECO:0000313" key="7">
    <source>
        <dbReference type="EMBL" id="KDO25857.1"/>
    </source>
</evidence>
<keyword evidence="5" id="KW-0012">Acyltransferase</keyword>
<dbReference type="InterPro" id="IPR033640">
    <property type="entry name" value="FAR_C"/>
</dbReference>
<comment type="subcellular location">
    <subcellularLocation>
        <location evidence="1">Endomembrane system</location>
        <topology evidence="1">Peripheral membrane protein</topology>
    </subcellularLocation>
</comment>
<dbReference type="VEuPathDB" id="FungiDB:SPRG_08800"/>
<dbReference type="KEGG" id="spar:SPRG_08800"/>